<dbReference type="Proteomes" id="UP000257451">
    <property type="component" value="Unassembled WGS sequence"/>
</dbReference>
<dbReference type="EMBL" id="PEDF01000013">
    <property type="protein sequence ID" value="RFZ47670.1"/>
    <property type="molecule type" value="Genomic_DNA"/>
</dbReference>
<dbReference type="AlphaFoldDB" id="A0A3E2N2R1"/>
<organism evidence="1 2">
    <name type="scientific">Mycobacterium marinum</name>
    <dbReference type="NCBI Taxonomy" id="1781"/>
    <lineage>
        <taxon>Bacteria</taxon>
        <taxon>Bacillati</taxon>
        <taxon>Actinomycetota</taxon>
        <taxon>Actinomycetes</taxon>
        <taxon>Mycobacteriales</taxon>
        <taxon>Mycobacteriaceae</taxon>
        <taxon>Mycobacterium</taxon>
        <taxon>Mycobacterium ulcerans group</taxon>
    </lineage>
</organism>
<reference evidence="1 2" key="1">
    <citation type="journal article" date="2018" name="Sci. Rep.">
        <title>Extensive genomic diversity among Mycobacterium marinum strains revealed by whole genome sequencing.</title>
        <authorList>
            <person name="Das S."/>
            <person name="Pettersson B.M."/>
            <person name="Behra P.R."/>
            <person name="Mallick A."/>
            <person name="Cheramie M."/>
            <person name="Ramesh M."/>
            <person name="Shirreff L."/>
            <person name="DuCote T."/>
            <person name="Dasgupta S."/>
            <person name="Ennis D.G."/>
            <person name="Kirsebom L.A."/>
        </authorList>
    </citation>
    <scope>NUCLEOTIDE SEQUENCE [LARGE SCALE GENOMIC DNA]</scope>
    <source>
        <strain evidence="1 2">Davis1</strain>
    </source>
</reference>
<proteinExistence type="predicted"/>
<evidence type="ECO:0000313" key="2">
    <source>
        <dbReference type="Proteomes" id="UP000257451"/>
    </source>
</evidence>
<comment type="caution">
    <text evidence="1">The sequence shown here is derived from an EMBL/GenBank/DDBJ whole genome shotgun (WGS) entry which is preliminary data.</text>
</comment>
<gene>
    <name evidence="1" type="ORF">DAVIS_00385</name>
</gene>
<sequence>MAQKQTKPRMPRGLGTEGQKLWQSVVAAFELTATDDPDKLRILFDACQTADLVKRLGDAAAKATLTVRGSMGQEVINPLIAQAQSSRMQLAQLLGRLNFTSQEDN</sequence>
<protein>
    <submittedName>
        <fullName evidence="1">Uncharacterized protein</fullName>
    </submittedName>
</protein>
<evidence type="ECO:0000313" key="1">
    <source>
        <dbReference type="EMBL" id="RFZ47670.1"/>
    </source>
</evidence>
<name>A0A3E2N2R1_MYCMR</name>
<accession>A0A3E2N2R1</accession>